<name>A0A2A4WYL1_UNCAE</name>
<proteinExistence type="predicted"/>
<evidence type="ECO:0000313" key="2">
    <source>
        <dbReference type="Proteomes" id="UP000218775"/>
    </source>
</evidence>
<reference evidence="2" key="1">
    <citation type="submission" date="2017-08" db="EMBL/GenBank/DDBJ databases">
        <title>A dynamic microbial community with high functional redundancy inhabits the cold, oxic subseafloor aquifer.</title>
        <authorList>
            <person name="Tully B.J."/>
            <person name="Wheat C.G."/>
            <person name="Glazer B.T."/>
            <person name="Huber J.A."/>
        </authorList>
    </citation>
    <scope>NUCLEOTIDE SEQUENCE [LARGE SCALE GENOMIC DNA]</scope>
</reference>
<organism evidence="1 2">
    <name type="scientific">Aerophobetes bacterium</name>
    <dbReference type="NCBI Taxonomy" id="2030807"/>
    <lineage>
        <taxon>Bacteria</taxon>
        <taxon>Candidatus Aerophobota</taxon>
    </lineage>
</organism>
<protein>
    <submittedName>
        <fullName evidence="1">Uncharacterized protein</fullName>
    </submittedName>
</protein>
<accession>A0A2A4WYL1</accession>
<dbReference type="EMBL" id="NVUK01000050">
    <property type="protein sequence ID" value="PCI75334.1"/>
    <property type="molecule type" value="Genomic_DNA"/>
</dbReference>
<dbReference type="AlphaFoldDB" id="A0A2A4WYL1"/>
<dbReference type="Proteomes" id="UP000218775">
    <property type="component" value="Unassembled WGS sequence"/>
</dbReference>
<evidence type="ECO:0000313" key="1">
    <source>
        <dbReference type="EMBL" id="PCI75334.1"/>
    </source>
</evidence>
<gene>
    <name evidence="1" type="ORF">COB21_05800</name>
</gene>
<sequence length="70" mass="8300">MFKDKSDSKIFLIFNHLFFNLTHKSGRFFLFLTLVKREQGGGLFRKILIHKSEFYNINFLGILNSVKEKS</sequence>
<comment type="caution">
    <text evidence="1">The sequence shown here is derived from an EMBL/GenBank/DDBJ whole genome shotgun (WGS) entry which is preliminary data.</text>
</comment>